<dbReference type="AlphaFoldDB" id="X1JHV4"/>
<accession>X1JHV4</accession>
<comment type="caution">
    <text evidence="2">The sequence shown here is derived from an EMBL/GenBank/DDBJ whole genome shotgun (WGS) entry which is preliminary data.</text>
</comment>
<evidence type="ECO:0000256" key="1">
    <source>
        <dbReference type="SAM" id="MobiDB-lite"/>
    </source>
</evidence>
<feature type="region of interest" description="Disordered" evidence="1">
    <location>
        <begin position="1"/>
        <end position="25"/>
    </location>
</feature>
<dbReference type="EMBL" id="BARU01044765">
    <property type="protein sequence ID" value="GAH81075.1"/>
    <property type="molecule type" value="Genomic_DNA"/>
</dbReference>
<sequence>LWTKSHYPAATPLGSPAKADQDKSSIYQGHYRSQGTGQLQWITGWN</sequence>
<feature type="non-terminal residue" evidence="2">
    <location>
        <position position="1"/>
    </location>
</feature>
<proteinExistence type="predicted"/>
<gene>
    <name evidence="2" type="ORF">S03H2_68161</name>
</gene>
<evidence type="ECO:0000313" key="2">
    <source>
        <dbReference type="EMBL" id="GAH81075.1"/>
    </source>
</evidence>
<reference evidence="2" key="1">
    <citation type="journal article" date="2014" name="Front. Microbiol.">
        <title>High frequency of phylogenetically diverse reductive dehalogenase-homologous genes in deep subseafloor sedimentary metagenomes.</title>
        <authorList>
            <person name="Kawai M."/>
            <person name="Futagami T."/>
            <person name="Toyoda A."/>
            <person name="Takaki Y."/>
            <person name="Nishi S."/>
            <person name="Hori S."/>
            <person name="Arai W."/>
            <person name="Tsubouchi T."/>
            <person name="Morono Y."/>
            <person name="Uchiyama I."/>
            <person name="Ito T."/>
            <person name="Fujiyama A."/>
            <person name="Inagaki F."/>
            <person name="Takami H."/>
        </authorList>
    </citation>
    <scope>NUCLEOTIDE SEQUENCE</scope>
    <source>
        <strain evidence="2">Expedition CK06-06</strain>
    </source>
</reference>
<organism evidence="2">
    <name type="scientific">marine sediment metagenome</name>
    <dbReference type="NCBI Taxonomy" id="412755"/>
    <lineage>
        <taxon>unclassified sequences</taxon>
        <taxon>metagenomes</taxon>
        <taxon>ecological metagenomes</taxon>
    </lineage>
</organism>
<protein>
    <submittedName>
        <fullName evidence="2">Uncharacterized protein</fullName>
    </submittedName>
</protein>
<name>X1JHV4_9ZZZZ</name>